<dbReference type="RefSeq" id="WP_379930132.1">
    <property type="nucleotide sequence ID" value="NZ_JBHUMM010000042.1"/>
</dbReference>
<accession>A0ABW5RC95</accession>
<dbReference type="SUPFAM" id="SSF161098">
    <property type="entry name" value="MetI-like"/>
    <property type="match status" value="1"/>
</dbReference>
<evidence type="ECO:0000256" key="4">
    <source>
        <dbReference type="ARBA" id="ARBA00022692"/>
    </source>
</evidence>
<dbReference type="Proteomes" id="UP001597497">
    <property type="component" value="Unassembled WGS sequence"/>
</dbReference>
<dbReference type="CDD" id="cd06261">
    <property type="entry name" value="TM_PBP2"/>
    <property type="match status" value="1"/>
</dbReference>
<comment type="subcellular location">
    <subcellularLocation>
        <location evidence="1 7">Cell membrane</location>
        <topology evidence="1 7">Multi-pass membrane protein</topology>
    </subcellularLocation>
</comment>
<dbReference type="InterPro" id="IPR000515">
    <property type="entry name" value="MetI-like"/>
</dbReference>
<proteinExistence type="inferred from homology"/>
<evidence type="ECO:0000256" key="7">
    <source>
        <dbReference type="RuleBase" id="RU363032"/>
    </source>
</evidence>
<feature type="transmembrane region" description="Helical" evidence="7">
    <location>
        <begin position="20"/>
        <end position="42"/>
    </location>
</feature>
<dbReference type="PROSITE" id="PS50928">
    <property type="entry name" value="ABC_TM1"/>
    <property type="match status" value="1"/>
</dbReference>
<feature type="transmembrane region" description="Helical" evidence="7">
    <location>
        <begin position="186"/>
        <end position="208"/>
    </location>
</feature>
<dbReference type="Gene3D" id="1.10.3720.10">
    <property type="entry name" value="MetI-like"/>
    <property type="match status" value="1"/>
</dbReference>
<keyword evidence="10" id="KW-1185">Reference proteome</keyword>
<keyword evidence="5 7" id="KW-1133">Transmembrane helix</keyword>
<feature type="transmembrane region" description="Helical" evidence="7">
    <location>
        <begin position="262"/>
        <end position="282"/>
    </location>
</feature>
<keyword evidence="4 7" id="KW-0812">Transmembrane</keyword>
<keyword evidence="2 7" id="KW-0813">Transport</keyword>
<dbReference type="PANTHER" id="PTHR43744">
    <property type="entry name" value="ABC TRANSPORTER PERMEASE PROTEIN MG189-RELATED-RELATED"/>
    <property type="match status" value="1"/>
</dbReference>
<comment type="caution">
    <text evidence="9">The sequence shown here is derived from an EMBL/GenBank/DDBJ whole genome shotgun (WGS) entry which is preliminary data.</text>
</comment>
<evidence type="ECO:0000256" key="2">
    <source>
        <dbReference type="ARBA" id="ARBA00022448"/>
    </source>
</evidence>
<evidence type="ECO:0000256" key="6">
    <source>
        <dbReference type="ARBA" id="ARBA00023136"/>
    </source>
</evidence>
<keyword evidence="6 7" id="KW-0472">Membrane</keyword>
<feature type="transmembrane region" description="Helical" evidence="7">
    <location>
        <begin position="144"/>
        <end position="165"/>
    </location>
</feature>
<sequence length="297" mass="33486">MNNMGNRRSKGDIAFDVFNYTVLGGFTLLILYPLYFIVIASISDPNAIYAGDVWFWPKDITLEGYQRILSDNQIWIGYRNSLLYASLAAVISVSLTIMAAYPLSRKDFVGRNFFMVFFLITLFFNGGLIPTYLVVKQLNLIDSIWAVVLPNVVDAFVIIIARTFFASLPDEMREAASIDGCTNTRFLWSFVIPLSKPIIAVLVLFAVVKQWNGFFDALIYLKSADKYPLQLILRNILIESQPSGNMMANIDNLVAQQRITELIKYGVIIVAAIPLLILYPFLQRFFVKGVMIGSVKG</sequence>
<keyword evidence="3" id="KW-1003">Cell membrane</keyword>
<protein>
    <submittedName>
        <fullName evidence="9">Carbohydrate ABC transporter permease</fullName>
    </submittedName>
</protein>
<evidence type="ECO:0000259" key="8">
    <source>
        <dbReference type="PROSITE" id="PS50928"/>
    </source>
</evidence>
<reference evidence="10" key="1">
    <citation type="journal article" date="2019" name="Int. J. Syst. Evol. Microbiol.">
        <title>The Global Catalogue of Microorganisms (GCM) 10K type strain sequencing project: providing services to taxonomists for standard genome sequencing and annotation.</title>
        <authorList>
            <consortium name="The Broad Institute Genomics Platform"/>
            <consortium name="The Broad Institute Genome Sequencing Center for Infectious Disease"/>
            <person name="Wu L."/>
            <person name="Ma J."/>
        </authorList>
    </citation>
    <scope>NUCLEOTIDE SEQUENCE [LARGE SCALE GENOMIC DNA]</scope>
    <source>
        <strain evidence="10">KCTC 33676</strain>
    </source>
</reference>
<dbReference type="Pfam" id="PF00528">
    <property type="entry name" value="BPD_transp_1"/>
    <property type="match status" value="1"/>
</dbReference>
<name>A0ABW5RC95_9BACL</name>
<feature type="transmembrane region" description="Helical" evidence="7">
    <location>
        <begin position="82"/>
        <end position="101"/>
    </location>
</feature>
<evidence type="ECO:0000313" key="10">
    <source>
        <dbReference type="Proteomes" id="UP001597497"/>
    </source>
</evidence>
<feature type="domain" description="ABC transmembrane type-1" evidence="8">
    <location>
        <begin position="78"/>
        <end position="286"/>
    </location>
</feature>
<feature type="transmembrane region" description="Helical" evidence="7">
    <location>
        <begin position="113"/>
        <end position="132"/>
    </location>
</feature>
<organism evidence="9 10">
    <name type="scientific">Marinicrinis sediminis</name>
    <dbReference type="NCBI Taxonomy" id="1652465"/>
    <lineage>
        <taxon>Bacteria</taxon>
        <taxon>Bacillati</taxon>
        <taxon>Bacillota</taxon>
        <taxon>Bacilli</taxon>
        <taxon>Bacillales</taxon>
        <taxon>Paenibacillaceae</taxon>
    </lineage>
</organism>
<evidence type="ECO:0000256" key="3">
    <source>
        <dbReference type="ARBA" id="ARBA00022475"/>
    </source>
</evidence>
<evidence type="ECO:0000313" key="9">
    <source>
        <dbReference type="EMBL" id="MFD2672568.1"/>
    </source>
</evidence>
<dbReference type="PANTHER" id="PTHR43744:SF9">
    <property type="entry name" value="POLYGALACTURONAN_RHAMNOGALACTURONAN TRANSPORT SYSTEM PERMEASE PROTEIN YTCP"/>
    <property type="match status" value="1"/>
</dbReference>
<comment type="similarity">
    <text evidence="7">Belongs to the binding-protein-dependent transport system permease family.</text>
</comment>
<dbReference type="InterPro" id="IPR035906">
    <property type="entry name" value="MetI-like_sf"/>
</dbReference>
<evidence type="ECO:0000256" key="5">
    <source>
        <dbReference type="ARBA" id="ARBA00022989"/>
    </source>
</evidence>
<dbReference type="EMBL" id="JBHUMM010000042">
    <property type="protein sequence ID" value="MFD2672568.1"/>
    <property type="molecule type" value="Genomic_DNA"/>
</dbReference>
<gene>
    <name evidence="9" type="ORF">ACFSUC_13450</name>
</gene>
<evidence type="ECO:0000256" key="1">
    <source>
        <dbReference type="ARBA" id="ARBA00004651"/>
    </source>
</evidence>